<keyword evidence="3" id="KW-1185">Reference proteome</keyword>
<reference evidence="2" key="1">
    <citation type="submission" date="2023-08" db="EMBL/GenBank/DDBJ databases">
        <title>Reference Genome Resource for the Citrus Pathogen Phytophthora citrophthora.</title>
        <authorList>
            <person name="Moller H."/>
            <person name="Coetzee B."/>
            <person name="Rose L.J."/>
            <person name="Van Niekerk J.M."/>
        </authorList>
    </citation>
    <scope>NUCLEOTIDE SEQUENCE</scope>
    <source>
        <strain evidence="2">STE-U-9442</strain>
    </source>
</reference>
<dbReference type="AlphaFoldDB" id="A0AAD9LC12"/>
<evidence type="ECO:0008006" key="4">
    <source>
        <dbReference type="Google" id="ProtNLM"/>
    </source>
</evidence>
<sequence>MNTKLLFAAIVVVLAATADAQPKFCQPVCGGGNQRANPNAFISSCCMEREVTIGDNFDACCASSCNTNSPCKWDDISTSASPAP</sequence>
<dbReference type="Proteomes" id="UP001259832">
    <property type="component" value="Unassembled WGS sequence"/>
</dbReference>
<accession>A0AAD9LC12</accession>
<name>A0AAD9LC12_9STRA</name>
<feature type="chain" id="PRO_5042159086" description="Phytotoxin PcF domain-containing protein" evidence="1">
    <location>
        <begin position="21"/>
        <end position="84"/>
    </location>
</feature>
<dbReference type="EMBL" id="JASMQC010000037">
    <property type="protein sequence ID" value="KAK1930860.1"/>
    <property type="molecule type" value="Genomic_DNA"/>
</dbReference>
<gene>
    <name evidence="2" type="ORF">P3T76_013817</name>
</gene>
<evidence type="ECO:0000256" key="1">
    <source>
        <dbReference type="SAM" id="SignalP"/>
    </source>
</evidence>
<evidence type="ECO:0000313" key="2">
    <source>
        <dbReference type="EMBL" id="KAK1930860.1"/>
    </source>
</evidence>
<keyword evidence="1" id="KW-0732">Signal</keyword>
<feature type="signal peptide" evidence="1">
    <location>
        <begin position="1"/>
        <end position="20"/>
    </location>
</feature>
<comment type="caution">
    <text evidence="2">The sequence shown here is derived from an EMBL/GenBank/DDBJ whole genome shotgun (WGS) entry which is preliminary data.</text>
</comment>
<protein>
    <recommendedName>
        <fullName evidence="4">Phytotoxin PcF domain-containing protein</fullName>
    </recommendedName>
</protein>
<proteinExistence type="predicted"/>
<organism evidence="2 3">
    <name type="scientific">Phytophthora citrophthora</name>
    <dbReference type="NCBI Taxonomy" id="4793"/>
    <lineage>
        <taxon>Eukaryota</taxon>
        <taxon>Sar</taxon>
        <taxon>Stramenopiles</taxon>
        <taxon>Oomycota</taxon>
        <taxon>Peronosporomycetes</taxon>
        <taxon>Peronosporales</taxon>
        <taxon>Peronosporaceae</taxon>
        <taxon>Phytophthora</taxon>
    </lineage>
</organism>
<evidence type="ECO:0000313" key="3">
    <source>
        <dbReference type="Proteomes" id="UP001259832"/>
    </source>
</evidence>